<dbReference type="PANTHER" id="PTHR30069">
    <property type="entry name" value="TONB-DEPENDENT OUTER MEMBRANE RECEPTOR"/>
    <property type="match status" value="1"/>
</dbReference>
<reference evidence="13" key="1">
    <citation type="journal article" date="2019" name="Int. J. Syst. Evol. Microbiol.">
        <title>The Global Catalogue of Microorganisms (GCM) 10K type strain sequencing project: providing services to taxonomists for standard genome sequencing and annotation.</title>
        <authorList>
            <consortium name="The Broad Institute Genomics Platform"/>
            <consortium name="The Broad Institute Genome Sequencing Center for Infectious Disease"/>
            <person name="Wu L."/>
            <person name="Ma J."/>
        </authorList>
    </citation>
    <scope>NUCLEOTIDE SEQUENCE [LARGE SCALE GENOMIC DNA]</scope>
    <source>
        <strain evidence="13">CCUG 59685</strain>
    </source>
</reference>
<evidence type="ECO:0000256" key="1">
    <source>
        <dbReference type="ARBA" id="ARBA00004571"/>
    </source>
</evidence>
<keyword evidence="7 10" id="KW-0472">Membrane</keyword>
<comment type="subcellular location">
    <subcellularLocation>
        <location evidence="1 10">Cell outer membrane</location>
        <topology evidence="1 10">Multi-pass membrane protein</topology>
    </subcellularLocation>
</comment>
<evidence type="ECO:0000256" key="2">
    <source>
        <dbReference type="ARBA" id="ARBA00022448"/>
    </source>
</evidence>
<evidence type="ECO:0000313" key="12">
    <source>
        <dbReference type="EMBL" id="MFD0930345.1"/>
    </source>
</evidence>
<sequence length="704" mass="77312">MKIKRIISVAVGGMFASYPAISVLAEPVDESALELDSVQVTAERFSKIRNSLSPATGGSVYRFDQKDISNIPGGENNSFNQILLRAPGVANDSYGQLHIRGDHGNIQYRINGVILPEGINGFGQILDTRFADKINLLTGALPAQYGYRTAGVIEIETKKNFKPGGNVGFYGGTSDTVNPSIQMHNSTGDFSYYVTGSYLSNNRGIENTTDSYNPIHDNTQQTKGFAYMSYLLNPETQIVAMLGSYYGNFQIPNNPAQAANSDYLSALGLSGYNSSSLRDHQNERNQYGILAVQSSIGPDFDYQVSLFTRYTSTTYTPDITGGLAFNGVASRVFRDSMSNGLQADGSYHWGDSHTIRMGMFTSTEDITSDNTANVFLTSGGTTTNTQATIVDNNHKNGNTLLALYLQDEWKINNSLVMNYGVRADKMNAYVSGGQLSPRLGLVWNATPQTTFHAAYSRYFTPPPTELVGTKTLALFSNTTNAASSDLNGAVKPERSHYFDVGVSQQLTPKLTVGFDSYYKIVQDLIDEGRFGEALVYTPFNYDKGRIYGFELTASYKDEAFSAYANLSRSMSLAKKVVSAQYNFEQDELDYTANHWVHTDHDQRYTASAGVGYLWQGYQLSADAFFGSGLRRGFANTEHMPAYTQVNLGASTMINAGTLGKLETRLAIINLFDKKYELRDGSGIGIDAPQFGPRRGVFIGLNKYF</sequence>
<keyword evidence="6" id="KW-0798">TonB box</keyword>
<keyword evidence="13" id="KW-1185">Reference proteome</keyword>
<dbReference type="InterPro" id="IPR036942">
    <property type="entry name" value="Beta-barrel_TonB_sf"/>
</dbReference>
<keyword evidence="2 10" id="KW-0813">Transport</keyword>
<accession>A0ABW3GKU3</accession>
<dbReference type="SUPFAM" id="SSF56935">
    <property type="entry name" value="Porins"/>
    <property type="match status" value="1"/>
</dbReference>
<proteinExistence type="inferred from homology"/>
<dbReference type="PROSITE" id="PS52016">
    <property type="entry name" value="TONB_DEPENDENT_REC_3"/>
    <property type="match status" value="1"/>
</dbReference>
<comment type="similarity">
    <text evidence="10">Belongs to the TonB-dependent receptor family.</text>
</comment>
<dbReference type="Gene3D" id="2.40.170.20">
    <property type="entry name" value="TonB-dependent receptor, beta-barrel domain"/>
    <property type="match status" value="1"/>
</dbReference>
<evidence type="ECO:0000256" key="7">
    <source>
        <dbReference type="ARBA" id="ARBA00023136"/>
    </source>
</evidence>
<evidence type="ECO:0000256" key="6">
    <source>
        <dbReference type="ARBA" id="ARBA00023077"/>
    </source>
</evidence>
<dbReference type="PANTHER" id="PTHR30069:SF29">
    <property type="entry name" value="HEMOGLOBIN AND HEMOGLOBIN-HAPTOGLOBIN-BINDING PROTEIN 1-RELATED"/>
    <property type="match status" value="1"/>
</dbReference>
<feature type="domain" description="TonB-dependent receptor-like beta-barrel" evidence="11">
    <location>
        <begin position="242"/>
        <end position="669"/>
    </location>
</feature>
<evidence type="ECO:0000256" key="10">
    <source>
        <dbReference type="PROSITE-ProRule" id="PRU01360"/>
    </source>
</evidence>
<evidence type="ECO:0000313" key="13">
    <source>
        <dbReference type="Proteomes" id="UP001597106"/>
    </source>
</evidence>
<evidence type="ECO:0000256" key="3">
    <source>
        <dbReference type="ARBA" id="ARBA00022452"/>
    </source>
</evidence>
<dbReference type="RefSeq" id="WP_379076639.1">
    <property type="nucleotide sequence ID" value="NZ_JBHTJW010000002.1"/>
</dbReference>
<evidence type="ECO:0000259" key="11">
    <source>
        <dbReference type="Pfam" id="PF00593"/>
    </source>
</evidence>
<keyword evidence="5" id="KW-0732">Signal</keyword>
<evidence type="ECO:0000256" key="9">
    <source>
        <dbReference type="ARBA" id="ARBA00023237"/>
    </source>
</evidence>
<keyword evidence="8 12" id="KW-0675">Receptor</keyword>
<name>A0ABW3GKU3_9PROT</name>
<dbReference type="Pfam" id="PF00593">
    <property type="entry name" value="TonB_dep_Rec_b-barrel"/>
    <property type="match status" value="1"/>
</dbReference>
<dbReference type="Proteomes" id="UP001597106">
    <property type="component" value="Unassembled WGS sequence"/>
</dbReference>
<organism evidence="12 13">
    <name type="scientific">Methylophilus glucosoxydans</name>
    <dbReference type="NCBI Taxonomy" id="752553"/>
    <lineage>
        <taxon>Bacteria</taxon>
        <taxon>Pseudomonadati</taxon>
        <taxon>Pseudomonadota</taxon>
        <taxon>Betaproteobacteria</taxon>
        <taxon>Nitrosomonadales</taxon>
        <taxon>Methylophilaceae</taxon>
        <taxon>Methylophilus</taxon>
    </lineage>
</organism>
<gene>
    <name evidence="12" type="ORF">ACFQ1T_11215</name>
</gene>
<evidence type="ECO:0000256" key="8">
    <source>
        <dbReference type="ARBA" id="ARBA00023170"/>
    </source>
</evidence>
<dbReference type="InterPro" id="IPR039426">
    <property type="entry name" value="TonB-dep_rcpt-like"/>
</dbReference>
<evidence type="ECO:0000256" key="4">
    <source>
        <dbReference type="ARBA" id="ARBA00022692"/>
    </source>
</evidence>
<evidence type="ECO:0000256" key="5">
    <source>
        <dbReference type="ARBA" id="ARBA00022729"/>
    </source>
</evidence>
<keyword evidence="4 10" id="KW-0812">Transmembrane</keyword>
<protein>
    <submittedName>
        <fullName evidence="12">TonB-dependent receptor</fullName>
    </submittedName>
</protein>
<keyword evidence="3 10" id="KW-1134">Transmembrane beta strand</keyword>
<dbReference type="EMBL" id="JBHTJW010000002">
    <property type="protein sequence ID" value="MFD0930345.1"/>
    <property type="molecule type" value="Genomic_DNA"/>
</dbReference>
<dbReference type="InterPro" id="IPR000531">
    <property type="entry name" value="Beta-barrel_TonB"/>
</dbReference>
<comment type="caution">
    <text evidence="12">The sequence shown here is derived from an EMBL/GenBank/DDBJ whole genome shotgun (WGS) entry which is preliminary data.</text>
</comment>
<keyword evidence="9 10" id="KW-0998">Cell outer membrane</keyword>